<name>A0ABR3ENC7_9AGAR</name>
<gene>
    <name evidence="1" type="ORF">V5O48_017702</name>
</gene>
<protein>
    <submittedName>
        <fullName evidence="1">Uncharacterized protein</fullName>
    </submittedName>
</protein>
<evidence type="ECO:0000313" key="1">
    <source>
        <dbReference type="EMBL" id="KAL0564345.1"/>
    </source>
</evidence>
<accession>A0ABR3ENC7</accession>
<reference evidence="1 2" key="1">
    <citation type="submission" date="2024-02" db="EMBL/GenBank/DDBJ databases">
        <title>A draft genome for the cacao thread blight pathogen Marasmius crinis-equi.</title>
        <authorList>
            <person name="Cohen S.P."/>
            <person name="Baruah I.K."/>
            <person name="Amoako-Attah I."/>
            <person name="Bukari Y."/>
            <person name="Meinhardt L.W."/>
            <person name="Bailey B.A."/>
        </authorList>
    </citation>
    <scope>NUCLEOTIDE SEQUENCE [LARGE SCALE GENOMIC DNA]</scope>
    <source>
        <strain evidence="1 2">GH-76</strain>
    </source>
</reference>
<dbReference type="Proteomes" id="UP001465976">
    <property type="component" value="Unassembled WGS sequence"/>
</dbReference>
<keyword evidence="2" id="KW-1185">Reference proteome</keyword>
<comment type="caution">
    <text evidence="1">The sequence shown here is derived from an EMBL/GenBank/DDBJ whole genome shotgun (WGS) entry which is preliminary data.</text>
</comment>
<evidence type="ECO:0000313" key="2">
    <source>
        <dbReference type="Proteomes" id="UP001465976"/>
    </source>
</evidence>
<dbReference type="EMBL" id="JBAHYK010002836">
    <property type="protein sequence ID" value="KAL0564345.1"/>
    <property type="molecule type" value="Genomic_DNA"/>
</dbReference>
<feature type="non-terminal residue" evidence="1">
    <location>
        <position position="1"/>
    </location>
</feature>
<organism evidence="1 2">
    <name type="scientific">Marasmius crinis-equi</name>
    <dbReference type="NCBI Taxonomy" id="585013"/>
    <lineage>
        <taxon>Eukaryota</taxon>
        <taxon>Fungi</taxon>
        <taxon>Dikarya</taxon>
        <taxon>Basidiomycota</taxon>
        <taxon>Agaricomycotina</taxon>
        <taxon>Agaricomycetes</taxon>
        <taxon>Agaricomycetidae</taxon>
        <taxon>Agaricales</taxon>
        <taxon>Marasmiineae</taxon>
        <taxon>Marasmiaceae</taxon>
        <taxon>Marasmius</taxon>
    </lineage>
</organism>
<proteinExistence type="predicted"/>
<sequence>GTVDLSNLDATPVQWLDQPLQPFVDPPAPIARQILCELYEINFRYELVVLDRFCYQKELSPSEQEHEVLGVLTHFHSQLIPDSTDLGNTGFVSLQHNERRHALHGFHFIMQGRSGGLGELSEQLKDPGISRHLDITETKDIKTTELDNVEYTLVYHYVSTFHKIFVCAPLLPHCL</sequence>